<evidence type="ECO:0000256" key="8">
    <source>
        <dbReference type="RuleBase" id="RU003781"/>
    </source>
</evidence>
<proteinExistence type="inferred from homology"/>
<feature type="binding site" evidence="7">
    <location>
        <position position="78"/>
    </location>
    <ligand>
        <name>substrate</name>
    </ligand>
</feature>
<evidence type="ECO:0000256" key="6">
    <source>
        <dbReference type="ARBA" id="ARBA00023080"/>
    </source>
</evidence>
<gene>
    <name evidence="9" type="primary">rdgB</name>
    <name evidence="9" type="ORF">GCM10022236_07060</name>
</gene>
<dbReference type="InterPro" id="IPR020922">
    <property type="entry name" value="dITP/XTP_pyrophosphatase"/>
</dbReference>
<keyword evidence="2 7" id="KW-0479">Metal-binding</keyword>
<comment type="catalytic activity">
    <reaction evidence="7">
        <text>ITP + H2O = IMP + diphosphate + H(+)</text>
        <dbReference type="Rhea" id="RHEA:29399"/>
        <dbReference type="ChEBI" id="CHEBI:15377"/>
        <dbReference type="ChEBI" id="CHEBI:15378"/>
        <dbReference type="ChEBI" id="CHEBI:33019"/>
        <dbReference type="ChEBI" id="CHEBI:58053"/>
        <dbReference type="ChEBI" id="CHEBI:61402"/>
        <dbReference type="EC" id="3.6.1.66"/>
    </reaction>
</comment>
<dbReference type="PANTHER" id="PTHR11067:SF9">
    <property type="entry name" value="INOSINE TRIPHOSPHATE PYROPHOSPHATASE"/>
    <property type="match status" value="1"/>
</dbReference>
<feature type="binding site" evidence="7">
    <location>
        <begin position="4"/>
        <end position="9"/>
    </location>
    <ligand>
        <name>substrate</name>
    </ligand>
</feature>
<keyword evidence="6 7" id="KW-0546">Nucleotide metabolism</keyword>
<feature type="binding site" evidence="7">
    <location>
        <position position="183"/>
    </location>
    <ligand>
        <name>substrate</name>
    </ligand>
</feature>
<keyword evidence="3 7" id="KW-0547">Nucleotide-binding</keyword>
<evidence type="ECO:0000256" key="2">
    <source>
        <dbReference type="ARBA" id="ARBA00022723"/>
    </source>
</evidence>
<comment type="subunit">
    <text evidence="7">Homodimer.</text>
</comment>
<evidence type="ECO:0000256" key="1">
    <source>
        <dbReference type="ARBA" id="ARBA00008023"/>
    </source>
</evidence>
<feature type="binding site" evidence="7">
    <location>
        <begin position="160"/>
        <end position="163"/>
    </location>
    <ligand>
        <name>substrate</name>
    </ligand>
</feature>
<comment type="catalytic activity">
    <reaction evidence="7">
        <text>dITP + H2O = dIMP + diphosphate + H(+)</text>
        <dbReference type="Rhea" id="RHEA:28342"/>
        <dbReference type="ChEBI" id="CHEBI:15377"/>
        <dbReference type="ChEBI" id="CHEBI:15378"/>
        <dbReference type="ChEBI" id="CHEBI:33019"/>
        <dbReference type="ChEBI" id="CHEBI:61194"/>
        <dbReference type="ChEBI" id="CHEBI:61382"/>
        <dbReference type="EC" id="3.6.1.66"/>
    </reaction>
</comment>
<dbReference type="EC" id="3.6.1.66" evidence="7"/>
<dbReference type="NCBIfam" id="TIGR00042">
    <property type="entry name" value="RdgB/HAM1 family non-canonical purine NTP pyrophosphatase"/>
    <property type="match status" value="1"/>
</dbReference>
<comment type="similarity">
    <text evidence="1 7 8">Belongs to the HAM1 NTPase family.</text>
</comment>
<dbReference type="Gene3D" id="3.90.950.10">
    <property type="match status" value="1"/>
</dbReference>
<protein>
    <recommendedName>
        <fullName evidence="7">dITP/XTP pyrophosphatase</fullName>
        <ecNumber evidence="7">3.6.1.66</ecNumber>
    </recommendedName>
    <alternativeName>
        <fullName evidence="7">Non-canonical purine NTP pyrophosphatase</fullName>
    </alternativeName>
    <alternativeName>
        <fullName evidence="7">Non-standard purine NTP pyrophosphatase</fullName>
    </alternativeName>
    <alternativeName>
        <fullName evidence="7">Nucleoside-triphosphate diphosphatase</fullName>
    </alternativeName>
    <alternativeName>
        <fullName evidence="7">Nucleoside-triphosphate pyrophosphatase</fullName>
        <shortName evidence="7">NTPase</shortName>
    </alternativeName>
</protein>
<evidence type="ECO:0000256" key="3">
    <source>
        <dbReference type="ARBA" id="ARBA00022741"/>
    </source>
</evidence>
<evidence type="ECO:0000256" key="4">
    <source>
        <dbReference type="ARBA" id="ARBA00022801"/>
    </source>
</evidence>
<comment type="caution">
    <text evidence="9">The sequence shown here is derived from an EMBL/GenBank/DDBJ whole genome shotgun (WGS) entry which is preliminary data.</text>
</comment>
<accession>A0ABP6ZJ98</accession>
<reference evidence="10" key="1">
    <citation type="journal article" date="2019" name="Int. J. Syst. Evol. Microbiol.">
        <title>The Global Catalogue of Microorganisms (GCM) 10K type strain sequencing project: providing services to taxonomists for standard genome sequencing and annotation.</title>
        <authorList>
            <consortium name="The Broad Institute Genomics Platform"/>
            <consortium name="The Broad Institute Genome Sequencing Center for Infectious Disease"/>
            <person name="Wu L."/>
            <person name="Ma J."/>
        </authorList>
    </citation>
    <scope>NUCLEOTIDE SEQUENCE [LARGE SCALE GENOMIC DNA]</scope>
    <source>
        <strain evidence="10">JCM 16929</strain>
    </source>
</reference>
<comment type="catalytic activity">
    <reaction evidence="7">
        <text>XTP + H2O = XMP + diphosphate + H(+)</text>
        <dbReference type="Rhea" id="RHEA:28610"/>
        <dbReference type="ChEBI" id="CHEBI:15377"/>
        <dbReference type="ChEBI" id="CHEBI:15378"/>
        <dbReference type="ChEBI" id="CHEBI:33019"/>
        <dbReference type="ChEBI" id="CHEBI:57464"/>
        <dbReference type="ChEBI" id="CHEBI:61314"/>
        <dbReference type="EC" id="3.6.1.66"/>
    </reaction>
</comment>
<sequence length="207" mass="21878">MLATTNAKKLLELRRILAAAAAAEDRAGAANAIEILGLADVPGYPEPAETESTFEGNALLKARICARSTGLPALADDSGLSVEVLNGMPGVRSARWAGPQASDDDNNELLLRQLSDVPAERRAARFVCAVALVLPDGTEHVRRGEMPGALISELRGHNGFGYDPMFVALGQERSNGELTSEEKDAISHRAQALRAIAPVLIDELATS</sequence>
<comment type="caution">
    <text evidence="7">Lacks conserved residue(s) required for the propagation of feature annotation.</text>
</comment>
<feature type="binding site" evidence="7">
    <location>
        <begin position="188"/>
        <end position="189"/>
    </location>
    <ligand>
        <name>substrate</name>
    </ligand>
</feature>
<keyword evidence="10" id="KW-1185">Reference proteome</keyword>
<feature type="active site" description="Proton acceptor" evidence="7">
    <location>
        <position position="77"/>
    </location>
</feature>
<organism evidence="9 10">
    <name type="scientific">Microlunatus ginsengisoli</name>
    <dbReference type="NCBI Taxonomy" id="363863"/>
    <lineage>
        <taxon>Bacteria</taxon>
        <taxon>Bacillati</taxon>
        <taxon>Actinomycetota</taxon>
        <taxon>Actinomycetes</taxon>
        <taxon>Propionibacteriales</taxon>
        <taxon>Propionibacteriaceae</taxon>
        <taxon>Microlunatus</taxon>
    </lineage>
</organism>
<dbReference type="InterPro" id="IPR029001">
    <property type="entry name" value="ITPase-like_fam"/>
</dbReference>
<evidence type="ECO:0000256" key="5">
    <source>
        <dbReference type="ARBA" id="ARBA00022842"/>
    </source>
</evidence>
<evidence type="ECO:0000313" key="9">
    <source>
        <dbReference type="EMBL" id="GAA3607860.1"/>
    </source>
</evidence>
<keyword evidence="4 7" id="KW-0378">Hydrolase</keyword>
<dbReference type="EMBL" id="BAABAB010000005">
    <property type="protein sequence ID" value="GAA3607860.1"/>
    <property type="molecule type" value="Genomic_DNA"/>
</dbReference>
<dbReference type="SUPFAM" id="SSF52972">
    <property type="entry name" value="ITPase-like"/>
    <property type="match status" value="1"/>
</dbReference>
<dbReference type="InterPro" id="IPR002637">
    <property type="entry name" value="RdgB/HAM1"/>
</dbReference>
<dbReference type="Pfam" id="PF01725">
    <property type="entry name" value="Ham1p_like"/>
    <property type="match status" value="1"/>
</dbReference>
<comment type="cofactor">
    <cofactor evidence="7">
        <name>Mg(2+)</name>
        <dbReference type="ChEBI" id="CHEBI:18420"/>
    </cofactor>
    <text evidence="7">Binds 1 Mg(2+) ion per subunit.</text>
</comment>
<keyword evidence="5 7" id="KW-0460">Magnesium</keyword>
<evidence type="ECO:0000313" key="10">
    <source>
        <dbReference type="Proteomes" id="UP001501490"/>
    </source>
</evidence>
<evidence type="ECO:0000256" key="7">
    <source>
        <dbReference type="HAMAP-Rule" id="MF_01405"/>
    </source>
</evidence>
<comment type="function">
    <text evidence="7">Pyrophosphatase that catalyzes the hydrolysis of nucleoside triphosphates to their monophosphate derivatives, with a high preference for the non-canonical purine nucleotides XTP (xanthosine triphosphate), dITP (deoxyinosine triphosphate) and ITP. Seems to function as a house-cleaning enzyme that removes non-canonical purine nucleotides from the nucleotide pool, thus preventing their incorporation into DNA/RNA and avoiding chromosomal lesions.</text>
</comment>
<dbReference type="HAMAP" id="MF_01405">
    <property type="entry name" value="Non_canon_purine_NTPase"/>
    <property type="match status" value="1"/>
</dbReference>
<dbReference type="Proteomes" id="UP001501490">
    <property type="component" value="Unassembled WGS sequence"/>
</dbReference>
<feature type="binding site" evidence="7">
    <location>
        <position position="77"/>
    </location>
    <ligand>
        <name>Mg(2+)</name>
        <dbReference type="ChEBI" id="CHEBI:18420"/>
    </ligand>
</feature>
<dbReference type="PANTHER" id="PTHR11067">
    <property type="entry name" value="INOSINE TRIPHOSPHATE PYROPHOSPHATASE/HAM1 PROTEIN"/>
    <property type="match status" value="1"/>
</dbReference>
<dbReference type="CDD" id="cd00515">
    <property type="entry name" value="HAM1"/>
    <property type="match status" value="1"/>
</dbReference>
<name>A0ABP6ZJ98_9ACTN</name>